<organism evidence="9 10">
    <name type="scientific">Pichia kudriavzevii</name>
    <name type="common">Yeast</name>
    <name type="synonym">Issatchenkia orientalis</name>
    <dbReference type="NCBI Taxonomy" id="4909"/>
    <lineage>
        <taxon>Eukaryota</taxon>
        <taxon>Fungi</taxon>
        <taxon>Dikarya</taxon>
        <taxon>Ascomycota</taxon>
        <taxon>Saccharomycotina</taxon>
        <taxon>Pichiomycetes</taxon>
        <taxon>Pichiales</taxon>
        <taxon>Pichiaceae</taxon>
        <taxon>Pichia</taxon>
    </lineage>
</organism>
<accession>A0A099NWB3</accession>
<comment type="subcellular location">
    <subcellularLocation>
        <location evidence="2">Cytoplasm</location>
        <location evidence="2">Perinuclear region</location>
    </subcellularLocation>
    <subcellularLocation>
        <location evidence="1">Nucleus membrane</location>
        <topology evidence="1">Peripheral membrane protein</topology>
        <orientation evidence="1">Cytoplasmic side</orientation>
    </subcellularLocation>
</comment>
<reference evidence="10" key="1">
    <citation type="journal article" date="2014" name="Microb. Cell Fact.">
        <title>Exploiting Issatchenkia orientalis SD108 for succinic acid production.</title>
        <authorList>
            <person name="Xiao H."/>
            <person name="Shao Z."/>
            <person name="Jiang Y."/>
            <person name="Dole S."/>
            <person name="Zhao H."/>
        </authorList>
    </citation>
    <scope>NUCLEOTIDE SEQUENCE [LARGE SCALE GENOMIC DNA]</scope>
    <source>
        <strain evidence="10">SD108</strain>
    </source>
</reference>
<dbReference type="GO" id="GO:1990116">
    <property type="term" value="P:ribosome-associated ubiquitin-dependent protein catabolic process"/>
    <property type="evidence" value="ECO:0007669"/>
    <property type="project" value="EnsemblFungi"/>
</dbReference>
<dbReference type="GO" id="GO:0000837">
    <property type="term" value="C:Doa10p ubiquitin ligase complex"/>
    <property type="evidence" value="ECO:0007669"/>
    <property type="project" value="EnsemblFungi"/>
</dbReference>
<dbReference type="GO" id="GO:0043130">
    <property type="term" value="F:ubiquitin binding"/>
    <property type="evidence" value="ECO:0007669"/>
    <property type="project" value="TreeGrafter"/>
</dbReference>
<evidence type="ECO:0000259" key="8">
    <source>
        <dbReference type="PROSITE" id="PS50249"/>
    </source>
</evidence>
<evidence type="ECO:0000313" key="9">
    <source>
        <dbReference type="EMBL" id="KGK36254.1"/>
    </source>
</evidence>
<dbReference type="GO" id="GO:0030894">
    <property type="term" value="C:replisome"/>
    <property type="evidence" value="ECO:0007669"/>
    <property type="project" value="EnsemblFungi"/>
</dbReference>
<dbReference type="VEuPathDB" id="FungiDB:C5L36_0C10710"/>
<dbReference type="AlphaFoldDB" id="A0A099NWB3"/>
<keyword evidence="6" id="KW-0811">Translocation</keyword>
<dbReference type="GO" id="GO:0034098">
    <property type="term" value="C:VCP-NPL4-UFD1 AAA ATPase complex"/>
    <property type="evidence" value="ECO:0007669"/>
    <property type="project" value="EnsemblFungi"/>
</dbReference>
<dbReference type="CDD" id="cd08061">
    <property type="entry name" value="MPN_NPL4"/>
    <property type="match status" value="1"/>
</dbReference>
<name>A0A099NWB3_PICKU</name>
<dbReference type="Pfam" id="PF05021">
    <property type="entry name" value="NPL4"/>
    <property type="match status" value="1"/>
</dbReference>
<dbReference type="GO" id="GO:1900182">
    <property type="term" value="P:positive regulation of protein localization to nucleus"/>
    <property type="evidence" value="ECO:0007669"/>
    <property type="project" value="EnsemblFungi"/>
</dbReference>
<dbReference type="eggNOG" id="KOG2834">
    <property type="taxonomic scope" value="Eukaryota"/>
</dbReference>
<evidence type="ECO:0000256" key="6">
    <source>
        <dbReference type="ARBA" id="ARBA00023010"/>
    </source>
</evidence>
<dbReference type="GO" id="GO:0031965">
    <property type="term" value="C:nuclear membrane"/>
    <property type="evidence" value="ECO:0007669"/>
    <property type="project" value="UniProtKB-SubCell"/>
</dbReference>
<dbReference type="EMBL" id="JQFK01000095">
    <property type="protein sequence ID" value="KGK36254.1"/>
    <property type="molecule type" value="Genomic_DNA"/>
</dbReference>
<dbReference type="Pfam" id="PF05020">
    <property type="entry name" value="zf-NPL4"/>
    <property type="match status" value="1"/>
</dbReference>
<dbReference type="GO" id="GO:0030970">
    <property type="term" value="P:retrograde protein transport, ER to cytosol"/>
    <property type="evidence" value="ECO:0007669"/>
    <property type="project" value="EnsemblFungi"/>
</dbReference>
<dbReference type="GO" id="GO:0071629">
    <property type="term" value="P:cytoplasm protein quality control by the ubiquitin-proteasome system"/>
    <property type="evidence" value="ECO:0007669"/>
    <property type="project" value="EnsemblFungi"/>
</dbReference>
<proteinExistence type="inferred from homology"/>
<dbReference type="GO" id="GO:0048471">
    <property type="term" value="C:perinuclear region of cytoplasm"/>
    <property type="evidence" value="ECO:0007669"/>
    <property type="project" value="UniProtKB-SubCell"/>
</dbReference>
<dbReference type="PIRSF" id="PIRSF010052">
    <property type="entry name" value="Polyub_prc_Npl4"/>
    <property type="match status" value="1"/>
</dbReference>
<comment type="caution">
    <text evidence="9">The sequence shown here is derived from an EMBL/GenBank/DDBJ whole genome shotgun (WGS) entry which is preliminary data.</text>
</comment>
<gene>
    <name evidence="9" type="ORF">JL09_g4600</name>
</gene>
<dbReference type="GO" id="GO:0099638">
    <property type="term" value="P:endosome to plasma membrane protein transport"/>
    <property type="evidence" value="ECO:0007669"/>
    <property type="project" value="EnsemblFungi"/>
</dbReference>
<evidence type="ECO:0000256" key="1">
    <source>
        <dbReference type="ARBA" id="ARBA00004335"/>
    </source>
</evidence>
<dbReference type="InterPro" id="IPR016563">
    <property type="entry name" value="Npl4"/>
</dbReference>
<dbReference type="InterPro" id="IPR007717">
    <property type="entry name" value="NPL4_C"/>
</dbReference>
<dbReference type="PROSITE" id="PS50249">
    <property type="entry name" value="MPN"/>
    <property type="match status" value="1"/>
</dbReference>
<comment type="similarity">
    <text evidence="3">Belongs to the NPL4 family.</text>
</comment>
<dbReference type="GO" id="GO:0070651">
    <property type="term" value="P:nonfunctional rRNA decay"/>
    <property type="evidence" value="ECO:0007669"/>
    <property type="project" value="EnsemblFungi"/>
</dbReference>
<dbReference type="GO" id="GO:0072671">
    <property type="term" value="P:mitochondria-associated ubiquitin-dependent protein catabolic process"/>
    <property type="evidence" value="ECO:0007669"/>
    <property type="project" value="EnsemblFungi"/>
</dbReference>
<keyword evidence="5" id="KW-0813">Transport</keyword>
<evidence type="ECO:0000256" key="3">
    <source>
        <dbReference type="ARBA" id="ARBA00011025"/>
    </source>
</evidence>
<dbReference type="Proteomes" id="UP000029867">
    <property type="component" value="Unassembled WGS sequence"/>
</dbReference>
<dbReference type="GO" id="GO:0006274">
    <property type="term" value="P:DNA replication termination"/>
    <property type="evidence" value="ECO:0007669"/>
    <property type="project" value="EnsemblFungi"/>
</dbReference>
<keyword evidence="6" id="KW-0653">Protein transport</keyword>
<dbReference type="Gene3D" id="3.10.20.90">
    <property type="entry name" value="Phosphatidylinositol 3-kinase Catalytic Subunit, Chain A, domain 1"/>
    <property type="match status" value="1"/>
</dbReference>
<evidence type="ECO:0000313" key="10">
    <source>
        <dbReference type="Proteomes" id="UP000029867"/>
    </source>
</evidence>
<feature type="domain" description="MPN" evidence="8">
    <location>
        <begin position="239"/>
        <end position="376"/>
    </location>
</feature>
<dbReference type="InterPro" id="IPR037518">
    <property type="entry name" value="MPN"/>
</dbReference>
<protein>
    <recommendedName>
        <fullName evidence="4">Nuclear protein localization protein 4</fullName>
    </recommendedName>
</protein>
<dbReference type="PANTHER" id="PTHR12710">
    <property type="entry name" value="NUCLEAR PROTEIN LOCALIZATION 4"/>
    <property type="match status" value="1"/>
</dbReference>
<dbReference type="GO" id="GO:0051228">
    <property type="term" value="P:mitotic spindle disassembly"/>
    <property type="evidence" value="ECO:0007669"/>
    <property type="project" value="EnsemblFungi"/>
</dbReference>
<dbReference type="GO" id="GO:0036266">
    <property type="term" value="C:Cdc48p-Npl4p-Vms1p AAA ATPase complex"/>
    <property type="evidence" value="ECO:0007669"/>
    <property type="project" value="EnsemblFungi"/>
</dbReference>
<feature type="region of interest" description="Disordered" evidence="7">
    <location>
        <begin position="103"/>
        <end position="130"/>
    </location>
</feature>
<feature type="compositionally biased region" description="Basic and acidic residues" evidence="7">
    <location>
        <begin position="109"/>
        <end position="122"/>
    </location>
</feature>
<evidence type="ECO:0000256" key="7">
    <source>
        <dbReference type="SAM" id="MobiDB-lite"/>
    </source>
</evidence>
<dbReference type="GO" id="GO:0000839">
    <property type="term" value="C:Hrd1p ubiquitin ligase ERAD-L complex"/>
    <property type="evidence" value="ECO:0007669"/>
    <property type="project" value="EnsemblFungi"/>
</dbReference>
<dbReference type="InterPro" id="IPR007716">
    <property type="entry name" value="NPL4_Zn-bd_put"/>
</dbReference>
<dbReference type="HOGENOM" id="CLU_017172_0_0_1"/>
<dbReference type="PANTHER" id="PTHR12710:SF0">
    <property type="entry name" value="NUCLEAR PROTEIN LOCALIZATION PROTEIN 4 HOMOLOG"/>
    <property type="match status" value="1"/>
</dbReference>
<dbReference type="GO" id="GO:0031625">
    <property type="term" value="F:ubiquitin protein ligase binding"/>
    <property type="evidence" value="ECO:0007669"/>
    <property type="project" value="TreeGrafter"/>
</dbReference>
<dbReference type="GO" id="GO:0036435">
    <property type="term" value="F:K48-linked polyubiquitin modification-dependent protein binding"/>
    <property type="evidence" value="ECO:0007669"/>
    <property type="project" value="EnsemblFungi"/>
</dbReference>
<keyword evidence="5" id="KW-0509">mRNA transport</keyword>
<dbReference type="GO" id="GO:0072665">
    <property type="term" value="P:protein localization to vacuole"/>
    <property type="evidence" value="ECO:0007669"/>
    <property type="project" value="EnsemblFungi"/>
</dbReference>
<dbReference type="GO" id="GO:1990112">
    <property type="term" value="C:RQC complex"/>
    <property type="evidence" value="ECO:0007669"/>
    <property type="project" value="EnsemblFungi"/>
</dbReference>
<evidence type="ECO:0000256" key="5">
    <source>
        <dbReference type="ARBA" id="ARBA00022816"/>
    </source>
</evidence>
<evidence type="ECO:0000256" key="4">
    <source>
        <dbReference type="ARBA" id="ARBA00019709"/>
    </source>
</evidence>
<evidence type="ECO:0000256" key="2">
    <source>
        <dbReference type="ARBA" id="ARBA00004556"/>
    </source>
</evidence>
<dbReference type="GO" id="GO:0051028">
    <property type="term" value="P:mRNA transport"/>
    <property type="evidence" value="ECO:0007669"/>
    <property type="project" value="UniProtKB-KW"/>
</dbReference>
<sequence length="578" mass="65007">MTIIRFRSRDGQFRLNCEANTPFSELLNELVLTKLPPIDTSSLVVKFPGPGLKTGPQYNAHEIADNTVEQLGLKNGDMLMLEYSKSEQPAGVSISGTVAINASSTGLSKPKEPTNRTQSKLDDELDKDPGLIPRKRGNLCRHNDKGMCEYCSPLPPWDREYQADNNIKHISFHAYVDELNSSTNKEGGSSYIAPLQESDFAINLRCPSGHEPWPKGICSKCQPSAITLQRQEYRMVDHVEFSNSEMVNNFIHTWRMSGLQRIGLLLGKYERYEKIPLGIKAEVHSIYEFPQIDQDDGLVLQEWEDEDKVVGLCNELGLEPVGIVFTDLSDAGKGDGSVICKRHSGSFFMSSIEVLFAVQWQIKYSNKCKWSESGKFSSKFVTCVISGNVNGEIEVNAYQASEAAEGLYKADLICPSTHPDQMFVKETTDKRYVPDIFYTKKNEYGVQVKENAKPSFPVEYLLVSLTHGFPESNDKSLFVESNFPIENRGYLGESQNLSSLYRQLETAFGSNVDYNDYDKVCNELSNWHLLFYLVRETHVLNSEEVSLLLKSVATKDKDIISRLLMSPGWQSLALVSRG</sequence>